<dbReference type="EMBL" id="PITI01000282">
    <property type="protein sequence ID" value="TBU07390.1"/>
    <property type="molecule type" value="Genomic_DNA"/>
</dbReference>
<name>A0A4Q9LJY2_9MICR</name>
<keyword evidence="4" id="KW-1185">Reference proteome</keyword>
<organism evidence="3 4">
    <name type="scientific">Hamiltosporidium magnivora</name>
    <dbReference type="NCBI Taxonomy" id="148818"/>
    <lineage>
        <taxon>Eukaryota</taxon>
        <taxon>Fungi</taxon>
        <taxon>Fungi incertae sedis</taxon>
        <taxon>Microsporidia</taxon>
        <taxon>Dubosqiidae</taxon>
        <taxon>Hamiltosporidium</taxon>
    </lineage>
</organism>
<dbReference type="VEuPathDB" id="MicrosporidiaDB:CWI36_0282p0040"/>
<feature type="chain" id="PRO_5020483326" evidence="2">
    <location>
        <begin position="16"/>
        <end position="250"/>
    </location>
</feature>
<feature type="coiled-coil region" evidence="1">
    <location>
        <begin position="25"/>
        <end position="52"/>
    </location>
</feature>
<evidence type="ECO:0000313" key="4">
    <source>
        <dbReference type="Proteomes" id="UP000291404"/>
    </source>
</evidence>
<evidence type="ECO:0000313" key="3">
    <source>
        <dbReference type="EMBL" id="TBU07390.1"/>
    </source>
</evidence>
<evidence type="ECO:0000256" key="2">
    <source>
        <dbReference type="SAM" id="SignalP"/>
    </source>
</evidence>
<sequence>MILILMYLLMYVCLCAINYPFEKQIVKLNKQMERLESMNGELNKEIKETYKICPIDSLWTMAYKLGNLYEKIFLPRCVSKKNKKFHDKITVLLQTYKKNTDHMLHQKYTAERIKSVKEVLVKYYSALKTFLRINLRKPYYIMIRKYYNDFNESIKENCRSNTNLHSSNIRSVEDIIKTINKLKKHHFSSIGNACDLIESILSGTIDFDKIPKLDEVILISDEIKKQYLEYTTVHRKNWVTFIEKNCALLI</sequence>
<evidence type="ECO:0000256" key="1">
    <source>
        <dbReference type="SAM" id="Coils"/>
    </source>
</evidence>
<comment type="caution">
    <text evidence="3">The sequence shown here is derived from an EMBL/GenBank/DDBJ whole genome shotgun (WGS) entry which is preliminary data.</text>
</comment>
<feature type="signal peptide" evidence="2">
    <location>
        <begin position="1"/>
        <end position="15"/>
    </location>
</feature>
<keyword evidence="1" id="KW-0175">Coiled coil</keyword>
<accession>A0A4Q9LJY2</accession>
<dbReference type="Proteomes" id="UP000291404">
    <property type="component" value="Unassembled WGS sequence"/>
</dbReference>
<dbReference type="VEuPathDB" id="MicrosporidiaDB:CWI39_0069p0020"/>
<dbReference type="AlphaFoldDB" id="A0A4Q9LJY2"/>
<keyword evidence="2" id="KW-0732">Signal</keyword>
<proteinExistence type="predicted"/>
<reference evidence="3 4" key="1">
    <citation type="submission" date="2017-12" db="EMBL/GenBank/DDBJ databases">
        <authorList>
            <person name="Pombert J.-F."/>
            <person name="Haag K.L."/>
            <person name="Ebert D."/>
        </authorList>
    </citation>
    <scope>NUCLEOTIDE SEQUENCE [LARGE SCALE GENOMIC DNA]</scope>
    <source>
        <strain evidence="3">BE-OM-2</strain>
    </source>
</reference>
<protein>
    <submittedName>
        <fullName evidence="3">Uncharacterized protein</fullName>
    </submittedName>
</protein>
<gene>
    <name evidence="3" type="ORF">CWI36_0282p0040</name>
</gene>